<keyword evidence="3" id="KW-1185">Reference proteome</keyword>
<keyword evidence="2" id="KW-0812">Transmembrane</keyword>
<protein>
    <submittedName>
        <fullName evidence="4">Homocysteine-responsive endoplasmic reticulum-resident ubiquitin-like domain member 2 protein</fullName>
    </submittedName>
</protein>
<dbReference type="AlphaFoldDB" id="A0AAJ7XE18"/>
<feature type="compositionally biased region" description="Low complexity" evidence="1">
    <location>
        <begin position="85"/>
        <end position="101"/>
    </location>
</feature>
<keyword evidence="2" id="KW-0472">Membrane</keyword>
<evidence type="ECO:0000256" key="2">
    <source>
        <dbReference type="SAM" id="Phobius"/>
    </source>
</evidence>
<feature type="transmembrane region" description="Helical" evidence="2">
    <location>
        <begin position="39"/>
        <end position="58"/>
    </location>
</feature>
<gene>
    <name evidence="4" type="primary">LOC116954262</name>
</gene>
<proteinExistence type="predicted"/>
<dbReference type="GO" id="GO:0030968">
    <property type="term" value="P:endoplasmic reticulum unfolded protein response"/>
    <property type="evidence" value="ECO:0007669"/>
    <property type="project" value="TreeGrafter"/>
</dbReference>
<feature type="region of interest" description="Disordered" evidence="1">
    <location>
        <begin position="85"/>
        <end position="120"/>
    </location>
</feature>
<dbReference type="RefSeq" id="XP_032830737.1">
    <property type="nucleotide sequence ID" value="XM_032974846.1"/>
</dbReference>
<evidence type="ECO:0000313" key="4">
    <source>
        <dbReference type="RefSeq" id="XP_032830737.1"/>
    </source>
</evidence>
<dbReference type="PANTHER" id="PTHR12943:SF27">
    <property type="entry name" value="HOMOCYSTEINE-INDUCED ENDOPLASMIC RETICULUM PROTEIN, ISOFORM A"/>
    <property type="match status" value="1"/>
</dbReference>
<keyword evidence="2" id="KW-1133">Transmembrane helix</keyword>
<sequence>MGEDDGMGRADWLDWLHSLACGAALFAILYQYSSLGRMLVVMVTVLLLYLHHAAIFPFRRAAPANVPANPRHQIAAADNRNDVAARPAPADAAAADDAAGGPADGAREARAAVDGGGAAALPPPAPPAGVHGWTRAISVSVCSFFFSFFASLLPEGPQHNGRN</sequence>
<dbReference type="KEGG" id="pmrn:116954262"/>
<evidence type="ECO:0000256" key="1">
    <source>
        <dbReference type="SAM" id="MobiDB-lite"/>
    </source>
</evidence>
<feature type="transmembrane region" description="Helical" evidence="2">
    <location>
        <begin position="12"/>
        <end position="32"/>
    </location>
</feature>
<feature type="transmembrane region" description="Helical" evidence="2">
    <location>
        <begin position="132"/>
        <end position="153"/>
    </location>
</feature>
<dbReference type="Proteomes" id="UP001318040">
    <property type="component" value="Chromosome 54"/>
</dbReference>
<organism evidence="3 4">
    <name type="scientific">Petromyzon marinus</name>
    <name type="common">Sea lamprey</name>
    <dbReference type="NCBI Taxonomy" id="7757"/>
    <lineage>
        <taxon>Eukaryota</taxon>
        <taxon>Metazoa</taxon>
        <taxon>Chordata</taxon>
        <taxon>Craniata</taxon>
        <taxon>Vertebrata</taxon>
        <taxon>Cyclostomata</taxon>
        <taxon>Hyperoartia</taxon>
        <taxon>Petromyzontiformes</taxon>
        <taxon>Petromyzontidae</taxon>
        <taxon>Petromyzon</taxon>
    </lineage>
</organism>
<reference evidence="4" key="1">
    <citation type="submission" date="2025-08" db="UniProtKB">
        <authorList>
            <consortium name="RefSeq"/>
        </authorList>
    </citation>
    <scope>IDENTIFICATION</scope>
    <source>
        <tissue evidence="4">Sperm</tissue>
    </source>
</reference>
<evidence type="ECO:0000313" key="3">
    <source>
        <dbReference type="Proteomes" id="UP001318040"/>
    </source>
</evidence>
<dbReference type="InterPro" id="IPR039751">
    <property type="entry name" value="HERPUD1/2"/>
</dbReference>
<name>A0AAJ7XE18_PETMA</name>
<dbReference type="PANTHER" id="PTHR12943">
    <property type="entry name" value="HOMOCYSTEINE-RESPONSIVE ENDOPLASMIC RETICULUM-RESIDENT UNIQUITIN-LIKE DOMAIN HERPUD PROTEIN FAMILY MEMBER"/>
    <property type="match status" value="1"/>
</dbReference>
<accession>A0AAJ7XE18</accession>